<evidence type="ECO:0008006" key="3">
    <source>
        <dbReference type="Google" id="ProtNLM"/>
    </source>
</evidence>
<reference evidence="1 2" key="1">
    <citation type="submission" date="2019-07" db="EMBL/GenBank/DDBJ databases">
        <title>Genomic Encyclopedia of Archaeal and Bacterial Type Strains, Phase II (KMG-II): from individual species to whole genera.</title>
        <authorList>
            <person name="Goeker M."/>
        </authorList>
    </citation>
    <scope>NUCLEOTIDE SEQUENCE [LARGE SCALE GENOMIC DNA]</scope>
    <source>
        <strain evidence="1 2">DSM 21935</strain>
    </source>
</reference>
<keyword evidence="2" id="KW-1185">Reference proteome</keyword>
<name>A0A5D3YI19_9BACT</name>
<accession>A0A5D3YI19</accession>
<sequence length="291" mass="31791">MKRLVILIATGLLLALIGNLKAQSISQTLDVFSYPESVVATETHFYVSNIGAQGQSTAKDGDGFISKVKKNGDIEKLHFLPKDDSLNAPKGVTVINNTLYVTDIDRILGFDLDSGNRVFELTISEAKFLNDIVAKAPETLFVSDSNAGKIIRINVGQNSYQLLDLPAMKGPNGLTLSEDNMTLYCVGFGDDNKPNGPIYRINLDPLSHEVIGDYKGQLDGAQYRDGMLYFSDWVGFEKKGGIKKLNLSSGEITSVKLGAPLGGPADFFIDFENNTMFMPALLENKFHIISL</sequence>
<evidence type="ECO:0000313" key="1">
    <source>
        <dbReference type="EMBL" id="TYP93423.1"/>
    </source>
</evidence>
<dbReference type="InterPro" id="IPR011042">
    <property type="entry name" value="6-blade_b-propeller_TolB-like"/>
</dbReference>
<evidence type="ECO:0000313" key="2">
    <source>
        <dbReference type="Proteomes" id="UP000324595"/>
    </source>
</evidence>
<comment type="caution">
    <text evidence="1">The sequence shown here is derived from an EMBL/GenBank/DDBJ whole genome shotgun (WGS) entry which is preliminary data.</text>
</comment>
<dbReference type="EMBL" id="VNHY01000002">
    <property type="protein sequence ID" value="TYP93423.1"/>
    <property type="molecule type" value="Genomic_DNA"/>
</dbReference>
<dbReference type="RefSeq" id="WP_148898490.1">
    <property type="nucleotide sequence ID" value="NZ_VNHY01000002.1"/>
</dbReference>
<dbReference type="AlphaFoldDB" id="A0A5D3YI19"/>
<protein>
    <recommendedName>
        <fullName evidence="3">Sugar lactone lactonase YvrE</fullName>
    </recommendedName>
</protein>
<dbReference type="Gene3D" id="2.120.10.30">
    <property type="entry name" value="TolB, C-terminal domain"/>
    <property type="match status" value="1"/>
</dbReference>
<organism evidence="1 2">
    <name type="scientific">Fodinibius salinus</name>
    <dbReference type="NCBI Taxonomy" id="860790"/>
    <lineage>
        <taxon>Bacteria</taxon>
        <taxon>Pseudomonadati</taxon>
        <taxon>Balneolota</taxon>
        <taxon>Balneolia</taxon>
        <taxon>Balneolales</taxon>
        <taxon>Balneolaceae</taxon>
        <taxon>Fodinibius</taxon>
    </lineage>
</organism>
<dbReference type="OrthoDB" id="7675395at2"/>
<proteinExistence type="predicted"/>
<dbReference type="Proteomes" id="UP000324595">
    <property type="component" value="Unassembled WGS sequence"/>
</dbReference>
<gene>
    <name evidence="1" type="ORF">LX73_1127</name>
</gene>
<dbReference type="SUPFAM" id="SSF63825">
    <property type="entry name" value="YWTD domain"/>
    <property type="match status" value="1"/>
</dbReference>